<gene>
    <name evidence="2" type="ORF">SAMN05421823_109104</name>
</gene>
<dbReference type="Pfam" id="PF12535">
    <property type="entry name" value="Nudix_N"/>
    <property type="match status" value="1"/>
</dbReference>
<dbReference type="STRING" id="1075417.SAMN05421823_109104"/>
<evidence type="ECO:0000313" key="3">
    <source>
        <dbReference type="Proteomes" id="UP000198510"/>
    </source>
</evidence>
<keyword evidence="3" id="KW-1185">Reference proteome</keyword>
<feature type="domain" description="Nudix hydrolase" evidence="1">
    <location>
        <begin position="62"/>
        <end position="190"/>
    </location>
</feature>
<dbReference type="SUPFAM" id="SSF55811">
    <property type="entry name" value="Nudix"/>
    <property type="match status" value="1"/>
</dbReference>
<dbReference type="RefSeq" id="WP_218127133.1">
    <property type="nucleotide sequence ID" value="NZ_FNFO01000009.1"/>
</dbReference>
<dbReference type="Gene3D" id="3.90.79.10">
    <property type="entry name" value="Nucleoside Triphosphate Pyrophosphohydrolase"/>
    <property type="match status" value="1"/>
</dbReference>
<evidence type="ECO:0000313" key="2">
    <source>
        <dbReference type="EMBL" id="SDL94645.1"/>
    </source>
</evidence>
<dbReference type="Gene3D" id="6.10.250.1120">
    <property type="match status" value="1"/>
</dbReference>
<dbReference type="EMBL" id="FNFO01000009">
    <property type="protein sequence ID" value="SDL94645.1"/>
    <property type="molecule type" value="Genomic_DNA"/>
</dbReference>
<dbReference type="Pfam" id="PF00293">
    <property type="entry name" value="NUDIX"/>
    <property type="match status" value="1"/>
</dbReference>
<dbReference type="PROSITE" id="PS51462">
    <property type="entry name" value="NUDIX"/>
    <property type="match status" value="1"/>
</dbReference>
<dbReference type="Proteomes" id="UP000198510">
    <property type="component" value="Unassembled WGS sequence"/>
</dbReference>
<proteinExistence type="predicted"/>
<evidence type="ECO:0000259" key="1">
    <source>
        <dbReference type="PROSITE" id="PS51462"/>
    </source>
</evidence>
<protein>
    <submittedName>
        <fullName evidence="2">ADP-ribose pyrophosphatase YjhB, NUDIX family</fullName>
    </submittedName>
</protein>
<dbReference type="InterPro" id="IPR015797">
    <property type="entry name" value="NUDIX_hydrolase-like_dom_sf"/>
</dbReference>
<organism evidence="2 3">
    <name type="scientific">Catalinimonas alkaloidigena</name>
    <dbReference type="NCBI Taxonomy" id="1075417"/>
    <lineage>
        <taxon>Bacteria</taxon>
        <taxon>Pseudomonadati</taxon>
        <taxon>Bacteroidota</taxon>
        <taxon>Cytophagia</taxon>
        <taxon>Cytophagales</taxon>
        <taxon>Catalimonadaceae</taxon>
        <taxon>Catalinimonas</taxon>
    </lineage>
</organism>
<reference evidence="2 3" key="1">
    <citation type="submission" date="2016-10" db="EMBL/GenBank/DDBJ databases">
        <authorList>
            <person name="de Groot N.N."/>
        </authorList>
    </citation>
    <scope>NUCLEOTIDE SEQUENCE [LARGE SCALE GENOMIC DNA]</scope>
    <source>
        <strain evidence="2 3">DSM 25186</strain>
    </source>
</reference>
<accession>A0A1G9P912</accession>
<dbReference type="AlphaFoldDB" id="A0A1G9P912"/>
<dbReference type="InterPro" id="IPR000086">
    <property type="entry name" value="NUDIX_hydrolase_dom"/>
</dbReference>
<sequence length="202" mass="22779">MLDLIKQVQAIAQAGLHYGENDYDLDRYQRLNELTQQMFNAWTGTAPEFAARWYEGEIGYPTPKVDVRAVVMRDGKMLLVREKIDGCWSLPGGWADVGCTVRETAEKETWEEAGLRVKAQRLLAVFDKKCHPHPPEPWYVYKHFVLCDIATGEGDGQAGMETLDVGFFGPNELPPLSVDRNTASQVHQMFTLATSVQPTIFD</sequence>
<name>A0A1G9P912_9BACT</name>
<dbReference type="PANTHER" id="PTHR43736">
    <property type="entry name" value="ADP-RIBOSE PYROPHOSPHATASE"/>
    <property type="match status" value="1"/>
</dbReference>
<dbReference type="InterPro" id="IPR059176">
    <property type="entry name" value="UDP-X_N"/>
</dbReference>
<dbReference type="PANTHER" id="PTHR43736:SF1">
    <property type="entry name" value="DIHYDRONEOPTERIN TRIPHOSPHATE DIPHOSPHATASE"/>
    <property type="match status" value="1"/>
</dbReference>
<dbReference type="CDD" id="cd04672">
    <property type="entry name" value="NUDIX_CDP-Chase_like"/>
    <property type="match status" value="1"/>
</dbReference>